<dbReference type="InterPro" id="IPR040452">
    <property type="entry name" value="SfsA_C"/>
</dbReference>
<feature type="domain" description="SfsA N-terminal OB" evidence="3">
    <location>
        <begin position="12"/>
        <end position="78"/>
    </location>
</feature>
<sequence>MKYENICKGNFIARPNRFIAEVLTDGKKEKAHVKNTGRCRELLIPGAEVYLEDFYGRMGTRKMRYSLIGVKKGDLLVNMDSQAPNKVCEEALLDDSLQLPGMGKLPFVKREKTFGDSRFDFYVEDENGVKGWLEVKGVTLAEGHIARFPDAPTERGVKHVYELCQAVKEGYRGFVLFVIQMTGIQQFEPNDRTHRAFGDALRQAVKEGVAVLAYDCNVTEDTLELKNQIPVMLD</sequence>
<evidence type="ECO:0000259" key="3">
    <source>
        <dbReference type="Pfam" id="PF17746"/>
    </source>
</evidence>
<evidence type="ECO:0000256" key="1">
    <source>
        <dbReference type="HAMAP-Rule" id="MF_00095"/>
    </source>
</evidence>
<evidence type="ECO:0000313" key="4">
    <source>
        <dbReference type="EMBL" id="RHJ89967.1"/>
    </source>
</evidence>
<keyword evidence="5" id="KW-1185">Reference proteome</keyword>
<dbReference type="AlphaFoldDB" id="A0A415E842"/>
<dbReference type="PANTHER" id="PTHR30545">
    <property type="entry name" value="SUGAR FERMENTATION STIMULATION PROTEIN A"/>
    <property type="match status" value="1"/>
</dbReference>
<dbReference type="Gene3D" id="3.40.1350.60">
    <property type="match status" value="1"/>
</dbReference>
<dbReference type="Pfam" id="PF17746">
    <property type="entry name" value="SfsA_N"/>
    <property type="match status" value="1"/>
</dbReference>
<protein>
    <recommendedName>
        <fullName evidence="1">Sugar fermentation stimulation protein homolog</fullName>
    </recommendedName>
</protein>
<dbReference type="PANTHER" id="PTHR30545:SF2">
    <property type="entry name" value="SUGAR FERMENTATION STIMULATION PROTEIN A"/>
    <property type="match status" value="1"/>
</dbReference>
<dbReference type="NCBIfam" id="TIGR00230">
    <property type="entry name" value="sfsA"/>
    <property type="match status" value="1"/>
</dbReference>
<dbReference type="Gene3D" id="2.40.50.580">
    <property type="match status" value="1"/>
</dbReference>
<dbReference type="STRING" id="1776384.GCA_900086585_03343"/>
<dbReference type="InterPro" id="IPR041465">
    <property type="entry name" value="SfsA_N"/>
</dbReference>
<accession>A0A415E842</accession>
<dbReference type="GO" id="GO:0003677">
    <property type="term" value="F:DNA binding"/>
    <property type="evidence" value="ECO:0007669"/>
    <property type="project" value="InterPro"/>
</dbReference>
<name>A0A415E842_9FIRM</name>
<evidence type="ECO:0000313" key="5">
    <source>
        <dbReference type="Proteomes" id="UP000284841"/>
    </source>
</evidence>
<dbReference type="InterPro" id="IPR005224">
    <property type="entry name" value="SfsA"/>
</dbReference>
<dbReference type="Proteomes" id="UP000284841">
    <property type="component" value="Unassembled WGS sequence"/>
</dbReference>
<gene>
    <name evidence="1 4" type="primary">sfsA</name>
    <name evidence="4" type="ORF">DW099_05245</name>
</gene>
<dbReference type="HAMAP" id="MF_00095">
    <property type="entry name" value="SfsA"/>
    <property type="match status" value="1"/>
</dbReference>
<evidence type="ECO:0000259" key="2">
    <source>
        <dbReference type="Pfam" id="PF03749"/>
    </source>
</evidence>
<proteinExistence type="inferred from homology"/>
<dbReference type="CDD" id="cd22359">
    <property type="entry name" value="SfsA-like_bacterial"/>
    <property type="match status" value="1"/>
</dbReference>
<dbReference type="EMBL" id="QRMS01000001">
    <property type="protein sequence ID" value="RHJ89967.1"/>
    <property type="molecule type" value="Genomic_DNA"/>
</dbReference>
<dbReference type="RefSeq" id="WP_118334033.1">
    <property type="nucleotide sequence ID" value="NZ_AP025567.1"/>
</dbReference>
<comment type="caution">
    <text evidence="4">The sequence shown here is derived from an EMBL/GenBank/DDBJ whole genome shotgun (WGS) entry which is preliminary data.</text>
</comment>
<organism evidence="4 5">
    <name type="scientific">Emergencia timonensis</name>
    <dbReference type="NCBI Taxonomy" id="1776384"/>
    <lineage>
        <taxon>Bacteria</taxon>
        <taxon>Bacillati</taxon>
        <taxon>Bacillota</taxon>
        <taxon>Clostridia</taxon>
        <taxon>Peptostreptococcales</taxon>
        <taxon>Anaerovoracaceae</taxon>
        <taxon>Emergencia</taxon>
    </lineage>
</organism>
<dbReference type="Pfam" id="PF03749">
    <property type="entry name" value="SfsA"/>
    <property type="match status" value="1"/>
</dbReference>
<feature type="domain" description="Sugar fermentation stimulation protein C-terminal" evidence="2">
    <location>
        <begin position="82"/>
        <end position="221"/>
    </location>
</feature>
<comment type="similarity">
    <text evidence="1">Belongs to the SfsA family.</text>
</comment>
<dbReference type="OrthoDB" id="9802365at2"/>
<reference evidence="4 5" key="1">
    <citation type="submission" date="2018-08" db="EMBL/GenBank/DDBJ databases">
        <title>A genome reference for cultivated species of the human gut microbiota.</title>
        <authorList>
            <person name="Zou Y."/>
            <person name="Xue W."/>
            <person name="Luo G."/>
        </authorList>
    </citation>
    <scope>NUCLEOTIDE SEQUENCE [LARGE SCALE GENOMIC DNA]</scope>
    <source>
        <strain evidence="4 5">AM07-24</strain>
    </source>
</reference>